<dbReference type="PRINTS" id="PR00943">
    <property type="entry name" value="CUATPASE"/>
</dbReference>
<name>A0ABV0M250_9HYPH</name>
<dbReference type="SFLD" id="SFLDG00002">
    <property type="entry name" value="C1.7:_P-type_atpase_like"/>
    <property type="match status" value="1"/>
</dbReference>
<dbReference type="InterPro" id="IPR027256">
    <property type="entry name" value="P-typ_ATPase_IB"/>
</dbReference>
<dbReference type="Gene3D" id="2.70.150.10">
    <property type="entry name" value="Calcium-transporting ATPase, cytoplasmic transduction domain A"/>
    <property type="match status" value="1"/>
</dbReference>
<dbReference type="SUPFAM" id="SSF56784">
    <property type="entry name" value="HAD-like"/>
    <property type="match status" value="1"/>
</dbReference>
<keyword evidence="15" id="KW-1185">Reference proteome</keyword>
<evidence type="ECO:0000256" key="3">
    <source>
        <dbReference type="ARBA" id="ARBA00022692"/>
    </source>
</evidence>
<evidence type="ECO:0000313" key="15">
    <source>
        <dbReference type="Proteomes" id="UP001496627"/>
    </source>
</evidence>
<feature type="transmembrane region" description="Helical" evidence="10">
    <location>
        <begin position="116"/>
        <end position="135"/>
    </location>
</feature>
<comment type="subcellular location">
    <subcellularLocation>
        <location evidence="10">Cell membrane</location>
    </subcellularLocation>
    <subcellularLocation>
        <location evidence="1">Endomembrane system</location>
        <topology evidence="1">Multi-pass membrane protein</topology>
    </subcellularLocation>
</comment>
<keyword evidence="6 10" id="KW-0067">ATP-binding</keyword>
<reference evidence="14 15" key="1">
    <citation type="submission" date="2024-05" db="EMBL/GenBank/DDBJ databases">
        <title>Neorhizobium sp. Rsf11, a plant growth promoting and heavy metal resistant PAH-degrader.</title>
        <authorList>
            <person name="Golubev S.N."/>
            <person name="Muratova A.Y."/>
            <person name="Markelova M.I."/>
        </authorList>
    </citation>
    <scope>NUCLEOTIDE SEQUENCE [LARGE SCALE GENOMIC DNA]</scope>
    <source>
        <strain evidence="14 15">Rsf11</strain>
    </source>
</reference>
<feature type="transmembrane region" description="Helical" evidence="10">
    <location>
        <begin position="340"/>
        <end position="362"/>
    </location>
</feature>
<dbReference type="Pfam" id="PF00122">
    <property type="entry name" value="E1-E2_ATPase"/>
    <property type="match status" value="1"/>
</dbReference>
<dbReference type="NCBIfam" id="TIGR01494">
    <property type="entry name" value="ATPase_P-type"/>
    <property type="match status" value="1"/>
</dbReference>
<protein>
    <submittedName>
        <fullName evidence="14">Copper-translocating P-type ATPase</fullName>
    </submittedName>
</protein>
<proteinExistence type="inferred from homology"/>
<evidence type="ECO:0000256" key="1">
    <source>
        <dbReference type="ARBA" id="ARBA00004127"/>
    </source>
</evidence>
<dbReference type="InterPro" id="IPR036412">
    <property type="entry name" value="HAD-like_sf"/>
</dbReference>
<dbReference type="SFLD" id="SFLDS00003">
    <property type="entry name" value="Haloacid_Dehalogenase"/>
    <property type="match status" value="1"/>
</dbReference>
<keyword evidence="7" id="KW-1278">Translocase</keyword>
<dbReference type="InterPro" id="IPR023214">
    <property type="entry name" value="HAD_sf"/>
</dbReference>
<dbReference type="NCBIfam" id="TIGR01525">
    <property type="entry name" value="ATPase-IB_hvy"/>
    <property type="match status" value="1"/>
</dbReference>
<feature type="domain" description="Heavy metal binding" evidence="13">
    <location>
        <begin position="38"/>
        <end position="64"/>
    </location>
</feature>
<dbReference type="InterPro" id="IPR023298">
    <property type="entry name" value="ATPase_P-typ_TM_dom_sf"/>
</dbReference>
<evidence type="ECO:0000256" key="8">
    <source>
        <dbReference type="ARBA" id="ARBA00022989"/>
    </source>
</evidence>
<evidence type="ECO:0000313" key="14">
    <source>
        <dbReference type="EMBL" id="MEQ1405953.1"/>
    </source>
</evidence>
<dbReference type="InterPro" id="IPR001757">
    <property type="entry name" value="P_typ_ATPase"/>
</dbReference>
<evidence type="ECO:0000259" key="13">
    <source>
        <dbReference type="Pfam" id="PF19335"/>
    </source>
</evidence>
<dbReference type="EMBL" id="JBEAAL010000008">
    <property type="protein sequence ID" value="MEQ1405953.1"/>
    <property type="molecule type" value="Genomic_DNA"/>
</dbReference>
<dbReference type="RefSeq" id="WP_227704132.1">
    <property type="nucleotide sequence ID" value="NZ_JBEAAL010000008.1"/>
</dbReference>
<evidence type="ECO:0000256" key="11">
    <source>
        <dbReference type="SAM" id="MobiDB-lite"/>
    </source>
</evidence>
<dbReference type="InterPro" id="IPR044492">
    <property type="entry name" value="P_typ_ATPase_HD_dom"/>
</dbReference>
<keyword evidence="8 10" id="KW-1133">Transmembrane helix</keyword>
<feature type="domain" description="P-type ATPase A" evidence="12">
    <location>
        <begin position="223"/>
        <end position="323"/>
    </location>
</feature>
<feature type="transmembrane region" description="Helical" evidence="10">
    <location>
        <begin position="684"/>
        <end position="703"/>
    </location>
</feature>
<keyword evidence="10" id="KW-1003">Cell membrane</keyword>
<evidence type="ECO:0000256" key="5">
    <source>
        <dbReference type="ARBA" id="ARBA00022741"/>
    </source>
</evidence>
<comment type="similarity">
    <text evidence="2 10">Belongs to the cation transport ATPase (P-type) (TC 3.A.3) family. Type IB subfamily.</text>
</comment>
<dbReference type="Proteomes" id="UP001496627">
    <property type="component" value="Unassembled WGS sequence"/>
</dbReference>
<dbReference type="Gene3D" id="3.40.50.1000">
    <property type="entry name" value="HAD superfamily/HAD-like"/>
    <property type="match status" value="1"/>
</dbReference>
<dbReference type="PROSITE" id="PS00154">
    <property type="entry name" value="ATPASE_E1_E2"/>
    <property type="match status" value="1"/>
</dbReference>
<feature type="compositionally biased region" description="Basic residues" evidence="11">
    <location>
        <begin position="1"/>
        <end position="10"/>
    </location>
</feature>
<dbReference type="InterPro" id="IPR045800">
    <property type="entry name" value="HMBD"/>
</dbReference>
<dbReference type="NCBIfam" id="TIGR01511">
    <property type="entry name" value="ATPase-IB1_Cu"/>
    <property type="match status" value="1"/>
</dbReference>
<feature type="compositionally biased region" description="Basic and acidic residues" evidence="11">
    <location>
        <begin position="11"/>
        <end position="20"/>
    </location>
</feature>
<dbReference type="Pfam" id="PF19335">
    <property type="entry name" value="HMBD"/>
    <property type="match status" value="1"/>
</dbReference>
<evidence type="ECO:0000256" key="6">
    <source>
        <dbReference type="ARBA" id="ARBA00022840"/>
    </source>
</evidence>
<gene>
    <name evidence="14" type="ORF">ABK249_13500</name>
</gene>
<dbReference type="CDD" id="cd02094">
    <property type="entry name" value="P-type_ATPase_Cu-like"/>
    <property type="match status" value="1"/>
</dbReference>
<dbReference type="InterPro" id="IPR008250">
    <property type="entry name" value="ATPase_P-typ_transduc_dom_A_sf"/>
</dbReference>
<feature type="transmembrane region" description="Helical" evidence="10">
    <location>
        <begin position="709"/>
        <end position="731"/>
    </location>
</feature>
<dbReference type="InterPro" id="IPR018303">
    <property type="entry name" value="ATPase_P-typ_P_site"/>
</dbReference>
<evidence type="ECO:0000256" key="7">
    <source>
        <dbReference type="ARBA" id="ARBA00022967"/>
    </source>
</evidence>
<feature type="transmembrane region" description="Helical" evidence="10">
    <location>
        <begin position="186"/>
        <end position="205"/>
    </location>
</feature>
<feature type="transmembrane region" description="Helical" evidence="10">
    <location>
        <begin position="84"/>
        <end position="104"/>
    </location>
</feature>
<keyword evidence="9 10" id="KW-0472">Membrane</keyword>
<dbReference type="SUPFAM" id="SSF81665">
    <property type="entry name" value="Calcium ATPase, transmembrane domain M"/>
    <property type="match status" value="1"/>
</dbReference>
<evidence type="ECO:0000256" key="9">
    <source>
        <dbReference type="ARBA" id="ARBA00023136"/>
    </source>
</evidence>
<dbReference type="SFLD" id="SFLDF00027">
    <property type="entry name" value="p-type_atpase"/>
    <property type="match status" value="1"/>
</dbReference>
<dbReference type="PRINTS" id="PR00119">
    <property type="entry name" value="CATATPASE"/>
</dbReference>
<organism evidence="14 15">
    <name type="scientific">Neorhizobium phenanthreniclasticum</name>
    <dbReference type="NCBI Taxonomy" id="3157917"/>
    <lineage>
        <taxon>Bacteria</taxon>
        <taxon>Pseudomonadati</taxon>
        <taxon>Pseudomonadota</taxon>
        <taxon>Alphaproteobacteria</taxon>
        <taxon>Hyphomicrobiales</taxon>
        <taxon>Rhizobiaceae</taxon>
        <taxon>Rhizobium/Agrobacterium group</taxon>
        <taxon>Neorhizobium</taxon>
    </lineage>
</organism>
<dbReference type="SUPFAM" id="SSF81653">
    <property type="entry name" value="Calcium ATPase, transduction domain A"/>
    <property type="match status" value="1"/>
</dbReference>
<dbReference type="InterPro" id="IPR023299">
    <property type="entry name" value="ATPase_P-typ_cyto_dom_N"/>
</dbReference>
<evidence type="ECO:0000256" key="4">
    <source>
        <dbReference type="ARBA" id="ARBA00022723"/>
    </source>
</evidence>
<dbReference type="Gene3D" id="3.40.1110.10">
    <property type="entry name" value="Calcium-transporting ATPase, cytoplasmic domain N"/>
    <property type="match status" value="1"/>
</dbReference>
<dbReference type="InterPro" id="IPR059000">
    <property type="entry name" value="ATPase_P-type_domA"/>
</dbReference>
<dbReference type="Pfam" id="PF00702">
    <property type="entry name" value="Hydrolase"/>
    <property type="match status" value="1"/>
</dbReference>
<feature type="region of interest" description="Disordered" evidence="11">
    <location>
        <begin position="1"/>
        <end position="35"/>
    </location>
</feature>
<feature type="transmembrane region" description="Helical" evidence="10">
    <location>
        <begin position="147"/>
        <end position="174"/>
    </location>
</feature>
<accession>A0ABV0M250</accession>
<keyword evidence="4 10" id="KW-0479">Metal-binding</keyword>
<feature type="transmembrane region" description="Helical" evidence="10">
    <location>
        <begin position="368"/>
        <end position="391"/>
    </location>
</feature>
<keyword evidence="5 10" id="KW-0547">Nucleotide-binding</keyword>
<evidence type="ECO:0000259" key="12">
    <source>
        <dbReference type="Pfam" id="PF00122"/>
    </source>
</evidence>
<evidence type="ECO:0000256" key="10">
    <source>
        <dbReference type="RuleBase" id="RU362081"/>
    </source>
</evidence>
<comment type="caution">
    <text evidence="14">The sequence shown here is derived from an EMBL/GenBank/DDBJ whole genome shotgun (WGS) entry which is preliminary data.</text>
</comment>
<sequence length="738" mass="78351">MAHDHHGHAHHDHDHQHETNKTGPAKAPSQPSIGEGVVYTCPMHPQVRQIGPGNCPICGMTLEPEMPAVETGPSPELVDMQRRFWIGLMLTFPVLALEMGGHLTNLHMLLGAQTSNWIQMALATPVVLWAGWPFFERGWKSIVTRHLNMFTLIAMGTGVAWIYSVVATILPRIFPDTFRSAEGAVAVYFEAAAVITVLVLLGQVLELRAREQTGDAIRALLDLAPKMARRVRADGADEDIGLDAVAVGDRLRVRPGEKIPVDGTLLEGRSSIDESMITGESMPVTKEVGSKLIGGTMNQTGGFVMEAGKVGRDTMLSQIVRMVAEAQRSRAPIQRLADEVSGWFVPVVIAIAIASFITWMLIGPEPKFAHGLVAAVAVLIIACPCALGLATPMSIMVGVGRGARLGVLIKNAEALERFEKVDTLVVDKTGTLTEGRPKVTAIEPCEGISETELLRLAATLERSSEHPLALAIVNAAHERSVPLGDAQDFDSPVGKGVTGTVEGRKLVLGSHRIMAEAHIDVSGMASKAEELRNEGATVILMAADGVLIGLFAIADPIKATTPEAVRQLVTEGVRVVMLTGDNKTTAQAVARKLGISEVEAEVLPEDKSKIVARLRSEGRIVGMAGDGVNDAPALAAADVGIAMGTGTDVAIESAGVTLLKGDLQGIARARQLSRTTMRNIRQNLFFAFIYNAAGVPVAAGILYPAFGILLSPIIAAAAMALSSISVIGNSLRLRSARL</sequence>
<evidence type="ECO:0000256" key="2">
    <source>
        <dbReference type="ARBA" id="ARBA00006024"/>
    </source>
</evidence>
<dbReference type="PANTHER" id="PTHR43520">
    <property type="entry name" value="ATP7, ISOFORM B"/>
    <property type="match status" value="1"/>
</dbReference>
<dbReference type="PANTHER" id="PTHR43520:SF8">
    <property type="entry name" value="P-TYPE CU(+) TRANSPORTER"/>
    <property type="match status" value="1"/>
</dbReference>
<keyword evidence="3 10" id="KW-0812">Transmembrane</keyword>